<dbReference type="Pfam" id="PF00378">
    <property type="entry name" value="ECH_1"/>
    <property type="match status" value="1"/>
</dbReference>
<dbReference type="SUPFAM" id="SSF52096">
    <property type="entry name" value="ClpP/crotonase"/>
    <property type="match status" value="1"/>
</dbReference>
<evidence type="ECO:0000256" key="5">
    <source>
        <dbReference type="ARBA" id="ARBA00023235"/>
    </source>
</evidence>
<dbReference type="GO" id="GO:0005739">
    <property type="term" value="C:mitochondrion"/>
    <property type="evidence" value="ECO:0007669"/>
    <property type="project" value="TreeGrafter"/>
</dbReference>
<dbReference type="Proteomes" id="UP000242525">
    <property type="component" value="Unassembled WGS sequence"/>
</dbReference>
<dbReference type="GO" id="GO:0006635">
    <property type="term" value="P:fatty acid beta-oxidation"/>
    <property type="evidence" value="ECO:0007669"/>
    <property type="project" value="UniProtKB-UniPathway"/>
</dbReference>
<dbReference type="InterPro" id="IPR029045">
    <property type="entry name" value="ClpP/crotonase-like_dom_sf"/>
</dbReference>
<dbReference type="Gene3D" id="1.10.12.10">
    <property type="entry name" value="Lyase 2-enoyl-coa Hydratase, Chain A, domain 2"/>
    <property type="match status" value="1"/>
</dbReference>
<keyword evidence="5" id="KW-0413">Isomerase</keyword>
<dbReference type="UniPathway" id="UPA00659"/>
<dbReference type="InterPro" id="IPR014748">
    <property type="entry name" value="Enoyl-CoA_hydra_C"/>
</dbReference>
<comment type="pathway">
    <text evidence="1">Lipid metabolism; fatty acid beta-oxidation.</text>
</comment>
<dbReference type="FunFam" id="1.10.12.10:FF:000004">
    <property type="entry name" value="Delta3,5-delta2,4-dienoyl-CoA isomerase"/>
    <property type="match status" value="1"/>
</dbReference>
<evidence type="ECO:0000256" key="4">
    <source>
        <dbReference type="ARBA" id="ARBA00023098"/>
    </source>
</evidence>
<evidence type="ECO:0000256" key="1">
    <source>
        <dbReference type="ARBA" id="ARBA00005005"/>
    </source>
</evidence>
<dbReference type="CDD" id="cd06558">
    <property type="entry name" value="crotonase-like"/>
    <property type="match status" value="1"/>
</dbReference>
<dbReference type="InterPro" id="IPR001753">
    <property type="entry name" value="Enoyl-CoA_hydra/iso"/>
</dbReference>
<dbReference type="OrthoDB" id="14970at2759"/>
<keyword evidence="4" id="KW-0443">Lipid metabolism</keyword>
<sequence length="282" mass="30459">MSDYAKFDQLAVTLHPSGILHVALNKPKKLNAVNEAVWRQYGAVFAQAGRDPQVLVIVVSGNGRAFCSGLDLASAQKDITQPPVSETGEELDAGRRAVRFLPFIKDFQNAIKASYIVNKPVIGVAHGVSYGLAIDILANVDIRVAARNTRFSVREIAIGMAADIGSLQQLPRIVGNHSWLREAVYTGREFGADEALAQGFLSHVYDTPETALAEAFKLAEGIAKHSPLALYGVKNSLNYAIEHSLEEGLDQIAVFNSFALETDLKVGVMAALAKKPAKYSKL</sequence>
<evidence type="ECO:0000256" key="2">
    <source>
        <dbReference type="ARBA" id="ARBA00005254"/>
    </source>
</evidence>
<evidence type="ECO:0000313" key="7">
    <source>
        <dbReference type="Proteomes" id="UP000242525"/>
    </source>
</evidence>
<accession>A0A0J9XIH3</accession>
<dbReference type="PANTHER" id="PTHR43149:SF1">
    <property type="entry name" value="DELTA(3,5)-DELTA(2,4)-DIENOYL-COA ISOMERASE, MITOCHONDRIAL"/>
    <property type="match status" value="1"/>
</dbReference>
<comment type="caution">
    <text evidence="6">The sequence shown here is derived from an EMBL/GenBank/DDBJ whole genome shotgun (WGS) entry which is preliminary data.</text>
</comment>
<reference evidence="6" key="1">
    <citation type="submission" date="2014-03" db="EMBL/GenBank/DDBJ databases">
        <authorList>
            <person name="Casaregola S."/>
        </authorList>
    </citation>
    <scope>NUCLEOTIDE SEQUENCE [LARGE SCALE GENOMIC DNA]</scope>
    <source>
        <strain evidence="6">CLIB 918</strain>
    </source>
</reference>
<proteinExistence type="inferred from homology"/>
<keyword evidence="3" id="KW-0276">Fatty acid metabolism</keyword>
<evidence type="ECO:0000256" key="3">
    <source>
        <dbReference type="ARBA" id="ARBA00022832"/>
    </source>
</evidence>
<gene>
    <name evidence="6" type="ORF">BN980_GECA19s00769g</name>
</gene>
<organism evidence="6 7">
    <name type="scientific">Geotrichum candidum</name>
    <name type="common">Oospora lactis</name>
    <name type="synonym">Dipodascus geotrichum</name>
    <dbReference type="NCBI Taxonomy" id="1173061"/>
    <lineage>
        <taxon>Eukaryota</taxon>
        <taxon>Fungi</taxon>
        <taxon>Dikarya</taxon>
        <taxon>Ascomycota</taxon>
        <taxon>Saccharomycotina</taxon>
        <taxon>Dipodascomycetes</taxon>
        <taxon>Dipodascales</taxon>
        <taxon>Dipodascaceae</taxon>
        <taxon>Geotrichum</taxon>
    </lineage>
</organism>
<evidence type="ECO:0008006" key="8">
    <source>
        <dbReference type="Google" id="ProtNLM"/>
    </source>
</evidence>
<dbReference type="PANTHER" id="PTHR43149">
    <property type="entry name" value="ENOYL-COA HYDRATASE"/>
    <property type="match status" value="1"/>
</dbReference>
<dbReference type="AlphaFoldDB" id="A0A0J9XIH3"/>
<dbReference type="Gene3D" id="3.90.226.10">
    <property type="entry name" value="2-enoyl-CoA Hydratase, Chain A, domain 1"/>
    <property type="match status" value="1"/>
</dbReference>
<name>A0A0J9XIH3_GEOCN</name>
<keyword evidence="7" id="KW-1185">Reference proteome</keyword>
<dbReference type="STRING" id="1173061.A0A0J9XIH3"/>
<dbReference type="GO" id="GO:0051750">
    <property type="term" value="F:delta(3,5)-delta(2,4)-dienoyl-CoA isomerase activity"/>
    <property type="evidence" value="ECO:0007669"/>
    <property type="project" value="TreeGrafter"/>
</dbReference>
<comment type="similarity">
    <text evidence="2">Belongs to the enoyl-CoA hydratase/isomerase family.</text>
</comment>
<dbReference type="InterPro" id="IPR045002">
    <property type="entry name" value="Ech1-like"/>
</dbReference>
<evidence type="ECO:0000313" key="6">
    <source>
        <dbReference type="EMBL" id="CDO57165.1"/>
    </source>
</evidence>
<dbReference type="EMBL" id="CCBN010000019">
    <property type="protein sequence ID" value="CDO57165.1"/>
    <property type="molecule type" value="Genomic_DNA"/>
</dbReference>
<protein>
    <recommendedName>
        <fullName evidence="8">Enoyl-CoA hydratase</fullName>
    </recommendedName>
</protein>